<dbReference type="PANTHER" id="PTHR43280">
    <property type="entry name" value="ARAC-FAMILY TRANSCRIPTIONAL REGULATOR"/>
    <property type="match status" value="1"/>
</dbReference>
<dbReference type="InterPro" id="IPR018060">
    <property type="entry name" value="HTH_AraC"/>
</dbReference>
<evidence type="ECO:0000259" key="4">
    <source>
        <dbReference type="PROSITE" id="PS01124"/>
    </source>
</evidence>
<dbReference type="Gene3D" id="1.10.10.60">
    <property type="entry name" value="Homeodomain-like"/>
    <property type="match status" value="2"/>
</dbReference>
<dbReference type="InterPro" id="IPR020449">
    <property type="entry name" value="Tscrpt_reg_AraC-type_HTH"/>
</dbReference>
<evidence type="ECO:0000256" key="1">
    <source>
        <dbReference type="ARBA" id="ARBA00023015"/>
    </source>
</evidence>
<dbReference type="SUPFAM" id="SSF51215">
    <property type="entry name" value="Regulatory protein AraC"/>
    <property type="match status" value="1"/>
</dbReference>
<dbReference type="InterPro" id="IPR014710">
    <property type="entry name" value="RmlC-like_jellyroll"/>
</dbReference>
<feature type="domain" description="HTH araC/xylS-type" evidence="4">
    <location>
        <begin position="198"/>
        <end position="296"/>
    </location>
</feature>
<dbReference type="SMART" id="SM00342">
    <property type="entry name" value="HTH_ARAC"/>
    <property type="match status" value="1"/>
</dbReference>
<dbReference type="RefSeq" id="WP_158571268.1">
    <property type="nucleotide sequence ID" value="NZ_JAJEPR010000031.1"/>
</dbReference>
<organism evidence="5 6">
    <name type="scientific">Fusicatenibacter faecihominis</name>
    <dbReference type="NCBI Taxonomy" id="2881276"/>
    <lineage>
        <taxon>Bacteria</taxon>
        <taxon>Bacillati</taxon>
        <taxon>Bacillota</taxon>
        <taxon>Clostridia</taxon>
        <taxon>Lachnospirales</taxon>
        <taxon>Lachnospiraceae</taxon>
        <taxon>Fusicatenibacter</taxon>
    </lineage>
</organism>
<dbReference type="Pfam" id="PF12833">
    <property type="entry name" value="HTH_18"/>
    <property type="match status" value="1"/>
</dbReference>
<comment type="caution">
    <text evidence="5">The sequence shown here is derived from an EMBL/GenBank/DDBJ whole genome shotgun (WGS) entry which is preliminary data.</text>
</comment>
<dbReference type="PANTHER" id="PTHR43280:SF28">
    <property type="entry name" value="HTH-TYPE TRANSCRIPTIONAL ACTIVATOR RHAS"/>
    <property type="match status" value="1"/>
</dbReference>
<evidence type="ECO:0000313" key="5">
    <source>
        <dbReference type="EMBL" id="MCC2190901.1"/>
    </source>
</evidence>
<dbReference type="InterPro" id="IPR003313">
    <property type="entry name" value="AraC-bd"/>
</dbReference>
<keyword evidence="3" id="KW-0804">Transcription</keyword>
<sequence length="310" mass="35933">MIKKKILVDDTKRELCAHGSETFPMTVNHDDLWMFEGKNVPIHWHNELEISLPRLGKARYQVYQKNYEVHPGEGLLLNRNVPHSCDSTDDSRTLYTTILVRPDFLYGDLGSDVERNCFRPFLQNSALPCILLTGKEEWSREALKKLNQVDTLFEEKPFCYELRIKGLLCEAFGLIFSAHDTEFRNVVPASQRELERLEQMLDYLHAHSESVVSLKELADQVHLSREVCCRLFRKMTGKTITKYLEEYRVNQSFSLVQSGRYPMTQIADMVGFSNASRFAGAFRKQFGCNPGEYNSLKQQKQKKDFAECLL</sequence>
<accession>A0AAE3J7H2</accession>
<dbReference type="PROSITE" id="PS01124">
    <property type="entry name" value="HTH_ARAC_FAMILY_2"/>
    <property type="match status" value="1"/>
</dbReference>
<dbReference type="PRINTS" id="PR00032">
    <property type="entry name" value="HTHARAC"/>
</dbReference>
<keyword evidence="2" id="KW-0238">DNA-binding</keyword>
<evidence type="ECO:0000313" key="6">
    <source>
        <dbReference type="Proteomes" id="UP001197875"/>
    </source>
</evidence>
<dbReference type="Proteomes" id="UP001197875">
    <property type="component" value="Unassembled WGS sequence"/>
</dbReference>
<dbReference type="InterPro" id="IPR037923">
    <property type="entry name" value="HTH-like"/>
</dbReference>
<name>A0AAE3J7H2_9FIRM</name>
<reference evidence="5 6" key="1">
    <citation type="submission" date="2021-10" db="EMBL/GenBank/DDBJ databases">
        <title>Anaerobic single-cell dispensing facilitates the cultivation of human gut bacteria.</title>
        <authorList>
            <person name="Afrizal A."/>
        </authorList>
    </citation>
    <scope>NUCLEOTIDE SEQUENCE [LARGE SCALE GENOMIC DNA]</scope>
    <source>
        <strain evidence="5 6">CLA-AA-H277</strain>
    </source>
</reference>
<keyword evidence="1" id="KW-0805">Transcription regulation</keyword>
<dbReference type="GO" id="GO:0003700">
    <property type="term" value="F:DNA-binding transcription factor activity"/>
    <property type="evidence" value="ECO:0007669"/>
    <property type="project" value="InterPro"/>
</dbReference>
<proteinExistence type="predicted"/>
<dbReference type="Pfam" id="PF02311">
    <property type="entry name" value="AraC_binding"/>
    <property type="match status" value="1"/>
</dbReference>
<evidence type="ECO:0000256" key="2">
    <source>
        <dbReference type="ARBA" id="ARBA00023125"/>
    </source>
</evidence>
<keyword evidence="6" id="KW-1185">Reference proteome</keyword>
<evidence type="ECO:0000256" key="3">
    <source>
        <dbReference type="ARBA" id="ARBA00023163"/>
    </source>
</evidence>
<dbReference type="InterPro" id="IPR009057">
    <property type="entry name" value="Homeodomain-like_sf"/>
</dbReference>
<dbReference type="EMBL" id="JAJEPR010000031">
    <property type="protein sequence ID" value="MCC2190901.1"/>
    <property type="molecule type" value="Genomic_DNA"/>
</dbReference>
<dbReference type="SUPFAM" id="SSF46689">
    <property type="entry name" value="Homeodomain-like"/>
    <property type="match status" value="2"/>
</dbReference>
<gene>
    <name evidence="5" type="ORF">LKD71_14010</name>
</gene>
<dbReference type="Gene3D" id="2.60.120.10">
    <property type="entry name" value="Jelly Rolls"/>
    <property type="match status" value="1"/>
</dbReference>
<protein>
    <submittedName>
        <fullName evidence="5">AraC family transcriptional regulator</fullName>
    </submittedName>
</protein>
<dbReference type="GO" id="GO:0043565">
    <property type="term" value="F:sequence-specific DNA binding"/>
    <property type="evidence" value="ECO:0007669"/>
    <property type="project" value="InterPro"/>
</dbReference>
<dbReference type="AlphaFoldDB" id="A0AAE3J7H2"/>